<feature type="transmembrane region" description="Helical" evidence="2">
    <location>
        <begin position="170"/>
        <end position="193"/>
    </location>
</feature>
<feature type="compositionally biased region" description="Pro residues" evidence="1">
    <location>
        <begin position="480"/>
        <end position="490"/>
    </location>
</feature>
<feature type="compositionally biased region" description="Pro residues" evidence="1">
    <location>
        <begin position="429"/>
        <end position="439"/>
    </location>
</feature>
<feature type="compositionally biased region" description="Basic and acidic residues" evidence="1">
    <location>
        <begin position="508"/>
        <end position="517"/>
    </location>
</feature>
<feature type="transmembrane region" description="Helical" evidence="2">
    <location>
        <begin position="199"/>
        <end position="219"/>
    </location>
</feature>
<keyword evidence="2" id="KW-0472">Membrane</keyword>
<gene>
    <name evidence="3" type="ORF">FHU38_000884</name>
</gene>
<dbReference type="Pfam" id="PF19590">
    <property type="entry name" value="TrbL_3"/>
    <property type="match status" value="1"/>
</dbReference>
<dbReference type="RefSeq" id="WP_313886663.1">
    <property type="nucleotide sequence ID" value="NZ_JAAOYM010000001.1"/>
</dbReference>
<feature type="transmembrane region" description="Helical" evidence="2">
    <location>
        <begin position="273"/>
        <end position="294"/>
    </location>
</feature>
<proteinExistence type="predicted"/>
<feature type="transmembrane region" description="Helical" evidence="2">
    <location>
        <begin position="121"/>
        <end position="149"/>
    </location>
</feature>
<evidence type="ECO:0008006" key="5">
    <source>
        <dbReference type="Google" id="ProtNLM"/>
    </source>
</evidence>
<evidence type="ECO:0000256" key="1">
    <source>
        <dbReference type="SAM" id="MobiDB-lite"/>
    </source>
</evidence>
<feature type="region of interest" description="Disordered" evidence="1">
    <location>
        <begin position="1"/>
        <end position="32"/>
    </location>
</feature>
<keyword evidence="2" id="KW-0812">Transmembrane</keyword>
<dbReference type="Proteomes" id="UP000545493">
    <property type="component" value="Unassembled WGS sequence"/>
</dbReference>
<feature type="region of interest" description="Disordered" evidence="1">
    <location>
        <begin position="333"/>
        <end position="568"/>
    </location>
</feature>
<name>A0A7X5ZPS0_9PSEU</name>
<protein>
    <recommendedName>
        <fullName evidence="5">TrbL/VirB6 plasmid conjugal transfer protein</fullName>
    </recommendedName>
</protein>
<feature type="compositionally biased region" description="Basic residues" evidence="1">
    <location>
        <begin position="368"/>
        <end position="380"/>
    </location>
</feature>
<dbReference type="InterPro" id="IPR045782">
    <property type="entry name" value="TrbL_3"/>
</dbReference>
<keyword evidence="4" id="KW-1185">Reference proteome</keyword>
<sequence length="568" mass="61267">MGCIPQPTTPAPPPGNPGQPNNGQSPEQESSCGITDIPACVNDAIDSFFRDLVTPALNDLLDLLANTLLTTPPPDQLPRLGELWDSSWQIMLACYAMLILIAGILVMAFHTLQTRTSIKEILPRVIIGFLAGALSLWASTQAVALANALARAIMSGGVDERSAADTLKPLVLGSLNGGFFIIFIGLFLAGMLVALLLTYIVRVALTIILIAGAPLALMFHALPQTEGIAFWWWKAFGGCLAIQLVQSLSLITAMRVFLAPGGFTFFGPTTNGVVNLLVALALMYILFKIPFWILGSLRGGGRRSFLGSLIRGFIAYKTFGLLKGGGGTAASAAASSGGKKAAAPLDPYTKSRTTSDGQYMLPLEGLKRGRASRTGPHRHAANAARTATAKPAGTQLKLPLDGEWPENKPRLGRDGQYRLPLDVQRQPKPASPPPPPSKPQPRDQQLRLPADGEWPENKPRLQRDGQYRLPFEVQRVPRSSPQPSPGPRARPPASRQTKLPADGQWPENRPRLGRDGQYRLPLNVQRTRKPTPPPAQQPPKRQPRGKQLPLPLDLPKIRPPGPSTGQGR</sequence>
<feature type="compositionally biased region" description="Basic and acidic residues" evidence="1">
    <location>
        <begin position="405"/>
        <end position="416"/>
    </location>
</feature>
<reference evidence="3 4" key="1">
    <citation type="submission" date="2020-03" db="EMBL/GenBank/DDBJ databases">
        <title>Sequencing the genomes of 1000 actinobacteria strains.</title>
        <authorList>
            <person name="Klenk H.-P."/>
        </authorList>
    </citation>
    <scope>NUCLEOTIDE SEQUENCE [LARGE SCALE GENOMIC DNA]</scope>
    <source>
        <strain evidence="3 4">DSM 45685</strain>
    </source>
</reference>
<organism evidence="3 4">
    <name type="scientific">Saccharomonospora amisosensis</name>
    <dbReference type="NCBI Taxonomy" id="1128677"/>
    <lineage>
        <taxon>Bacteria</taxon>
        <taxon>Bacillati</taxon>
        <taxon>Actinomycetota</taxon>
        <taxon>Actinomycetes</taxon>
        <taxon>Pseudonocardiales</taxon>
        <taxon>Pseudonocardiaceae</taxon>
        <taxon>Saccharomonospora</taxon>
    </lineage>
</organism>
<dbReference type="AlphaFoldDB" id="A0A7X5ZPS0"/>
<feature type="transmembrane region" description="Helical" evidence="2">
    <location>
        <begin position="231"/>
        <end position="253"/>
    </location>
</feature>
<evidence type="ECO:0000313" key="3">
    <source>
        <dbReference type="EMBL" id="NIJ10540.1"/>
    </source>
</evidence>
<feature type="transmembrane region" description="Helical" evidence="2">
    <location>
        <begin position="88"/>
        <end position="109"/>
    </location>
</feature>
<dbReference type="EMBL" id="JAAOYM010000001">
    <property type="protein sequence ID" value="NIJ10540.1"/>
    <property type="molecule type" value="Genomic_DNA"/>
</dbReference>
<feature type="compositionally biased region" description="Basic and acidic residues" evidence="1">
    <location>
        <begin position="455"/>
        <end position="466"/>
    </location>
</feature>
<feature type="compositionally biased region" description="Low complexity" evidence="1">
    <location>
        <begin position="381"/>
        <end position="392"/>
    </location>
</feature>
<evidence type="ECO:0000256" key="2">
    <source>
        <dbReference type="SAM" id="Phobius"/>
    </source>
</evidence>
<feature type="compositionally biased region" description="Low complexity" evidence="1">
    <location>
        <begin position="333"/>
        <end position="343"/>
    </location>
</feature>
<evidence type="ECO:0000313" key="4">
    <source>
        <dbReference type="Proteomes" id="UP000545493"/>
    </source>
</evidence>
<accession>A0A7X5ZPS0</accession>
<comment type="caution">
    <text evidence="3">The sequence shown here is derived from an EMBL/GenBank/DDBJ whole genome shotgun (WGS) entry which is preliminary data.</text>
</comment>
<keyword evidence="2" id="KW-1133">Transmembrane helix</keyword>
<feature type="compositionally biased region" description="Pro residues" evidence="1">
    <location>
        <begin position="7"/>
        <end position="17"/>
    </location>
</feature>